<dbReference type="InterPro" id="IPR001466">
    <property type="entry name" value="Beta-lactam-related"/>
</dbReference>
<dbReference type="PROSITE" id="PS00336">
    <property type="entry name" value="BETA_LACTAMASE_C"/>
    <property type="match status" value="1"/>
</dbReference>
<evidence type="ECO:0000313" key="8">
    <source>
        <dbReference type="Proteomes" id="UP001164305"/>
    </source>
</evidence>
<evidence type="ECO:0000256" key="4">
    <source>
        <dbReference type="ARBA" id="ARBA00023251"/>
    </source>
</evidence>
<reference evidence="7" key="1">
    <citation type="submission" date="2022-10" db="EMBL/GenBank/DDBJ databases">
        <title>Whole-Genome Sequencing of Brachybacterium huguangmaarense BRM-3, Isolated from Betula schmidtii.</title>
        <authorList>
            <person name="Haam D."/>
        </authorList>
    </citation>
    <scope>NUCLEOTIDE SEQUENCE</scope>
    <source>
        <strain evidence="7">BRM-3</strain>
    </source>
</reference>
<dbReference type="Gene3D" id="3.40.710.10">
    <property type="entry name" value="DD-peptidase/beta-lactamase superfamily"/>
    <property type="match status" value="1"/>
</dbReference>
<keyword evidence="4 5" id="KW-0046">Antibiotic resistance</keyword>
<dbReference type="PANTHER" id="PTHR46825:SF7">
    <property type="entry name" value="D-ALANYL-D-ALANINE CARBOXYPEPTIDASE"/>
    <property type="match status" value="1"/>
</dbReference>
<dbReference type="Proteomes" id="UP001164305">
    <property type="component" value="Chromosome"/>
</dbReference>
<dbReference type="SUPFAM" id="SSF56601">
    <property type="entry name" value="beta-lactamase/transpeptidase-like"/>
    <property type="match status" value="1"/>
</dbReference>
<evidence type="ECO:0000256" key="3">
    <source>
        <dbReference type="ARBA" id="ARBA00022801"/>
    </source>
</evidence>
<evidence type="ECO:0000256" key="5">
    <source>
        <dbReference type="RuleBase" id="RU361140"/>
    </source>
</evidence>
<comment type="similarity">
    <text evidence="2 5">Belongs to the class-C beta-lactamase family.</text>
</comment>
<dbReference type="InterPro" id="IPR012338">
    <property type="entry name" value="Beta-lactam/transpept-like"/>
</dbReference>
<name>A0ABY6G320_9MICO</name>
<evidence type="ECO:0000256" key="2">
    <source>
        <dbReference type="ARBA" id="ARBA00007840"/>
    </source>
</evidence>
<dbReference type="Pfam" id="PF00144">
    <property type="entry name" value="Beta-lactamase"/>
    <property type="match status" value="1"/>
</dbReference>
<dbReference type="InterPro" id="IPR050491">
    <property type="entry name" value="AmpC-like"/>
</dbReference>
<proteinExistence type="inferred from homology"/>
<accession>A0ABY6G320</accession>
<dbReference type="PROSITE" id="PS51318">
    <property type="entry name" value="TAT"/>
    <property type="match status" value="1"/>
</dbReference>
<dbReference type="InterPro" id="IPR006311">
    <property type="entry name" value="TAT_signal"/>
</dbReference>
<feature type="domain" description="Beta-lactamase-related" evidence="6">
    <location>
        <begin position="50"/>
        <end position="348"/>
    </location>
</feature>
<dbReference type="EC" id="3.5.2.6" evidence="5"/>
<keyword evidence="8" id="KW-1185">Reference proteome</keyword>
<sequence length="363" mass="36673">MPATPTTRPSRRAVLGAAVPAVLVLGAAGALGSPRPAALGEPTGDTRLADALAQHLDGHRRVAAALVTAGGARFAGFGADRSREFEIGSVSKTFTASLTMAAVARGELTLDSTVADVLGDRASGSAIADVSIAELASHTSGLPSLPSSIAVRSLLTSTLRKDPYAGHDADDVIEDALGTSLGDRGQYAYSNLATALEGQLLATAADSTWDDLLRSRVLGPLGLEATRAPLSADALGDGPTGHAANGHGAAAWTMDGYAPAGGIRSTVADLAIHLGAMMDGTHPGAAAIEPTADVSEGSRIGVHWLTTTTAGGERVTWHNGMTGGFAAFCGWNRDTEVGFVALTDTARSLDALSMDVLDGTVTA</sequence>
<evidence type="ECO:0000256" key="1">
    <source>
        <dbReference type="ARBA" id="ARBA00001526"/>
    </source>
</evidence>
<dbReference type="EMBL" id="CP107020">
    <property type="protein sequence ID" value="UYG17490.1"/>
    <property type="molecule type" value="Genomic_DNA"/>
</dbReference>
<keyword evidence="3 5" id="KW-0378">Hydrolase</keyword>
<evidence type="ECO:0000313" key="7">
    <source>
        <dbReference type="EMBL" id="UYG17490.1"/>
    </source>
</evidence>
<dbReference type="RefSeq" id="WP_263594699.1">
    <property type="nucleotide sequence ID" value="NZ_CP107020.1"/>
</dbReference>
<evidence type="ECO:0000259" key="6">
    <source>
        <dbReference type="Pfam" id="PF00144"/>
    </source>
</evidence>
<gene>
    <name evidence="7" type="ORF">BRM3_03410</name>
</gene>
<dbReference type="PANTHER" id="PTHR46825">
    <property type="entry name" value="D-ALANYL-D-ALANINE-CARBOXYPEPTIDASE/ENDOPEPTIDASE AMPH"/>
    <property type="match status" value="1"/>
</dbReference>
<comment type="catalytic activity">
    <reaction evidence="1 5">
        <text>a beta-lactam + H2O = a substituted beta-amino acid</text>
        <dbReference type="Rhea" id="RHEA:20401"/>
        <dbReference type="ChEBI" id="CHEBI:15377"/>
        <dbReference type="ChEBI" id="CHEBI:35627"/>
        <dbReference type="ChEBI" id="CHEBI:140347"/>
        <dbReference type="EC" id="3.5.2.6"/>
    </reaction>
</comment>
<protein>
    <recommendedName>
        <fullName evidence="5">Beta-lactamase</fullName>
        <ecNumber evidence="5">3.5.2.6</ecNumber>
    </recommendedName>
</protein>
<organism evidence="7 8">
    <name type="scientific">Brachybacterium huguangmaarense</name>
    <dbReference type="NCBI Taxonomy" id="1652028"/>
    <lineage>
        <taxon>Bacteria</taxon>
        <taxon>Bacillati</taxon>
        <taxon>Actinomycetota</taxon>
        <taxon>Actinomycetes</taxon>
        <taxon>Micrococcales</taxon>
        <taxon>Dermabacteraceae</taxon>
        <taxon>Brachybacterium</taxon>
    </lineage>
</organism>
<dbReference type="InterPro" id="IPR001586">
    <property type="entry name" value="Beta-lactam_class-C_AS"/>
</dbReference>